<accession>A0A699HQL4</accession>
<reference evidence="1" key="1">
    <citation type="journal article" date="2019" name="Sci. Rep.">
        <title>Draft genome of Tanacetum cinerariifolium, the natural source of mosquito coil.</title>
        <authorList>
            <person name="Yamashiro T."/>
            <person name="Shiraishi A."/>
            <person name="Satake H."/>
            <person name="Nakayama K."/>
        </authorList>
    </citation>
    <scope>NUCLEOTIDE SEQUENCE</scope>
</reference>
<gene>
    <name evidence="1" type="ORF">Tci_431432</name>
</gene>
<dbReference type="EMBL" id="BKCJ010191931">
    <property type="protein sequence ID" value="GEY59458.1"/>
    <property type="molecule type" value="Genomic_DNA"/>
</dbReference>
<evidence type="ECO:0000313" key="1">
    <source>
        <dbReference type="EMBL" id="GEY59458.1"/>
    </source>
</evidence>
<protein>
    <submittedName>
        <fullName evidence="1">Uncharacterized protein</fullName>
    </submittedName>
</protein>
<name>A0A699HQL4_TANCI</name>
<proteinExistence type="predicted"/>
<organism evidence="1">
    <name type="scientific">Tanacetum cinerariifolium</name>
    <name type="common">Dalmatian daisy</name>
    <name type="synonym">Chrysanthemum cinerariifolium</name>
    <dbReference type="NCBI Taxonomy" id="118510"/>
    <lineage>
        <taxon>Eukaryota</taxon>
        <taxon>Viridiplantae</taxon>
        <taxon>Streptophyta</taxon>
        <taxon>Embryophyta</taxon>
        <taxon>Tracheophyta</taxon>
        <taxon>Spermatophyta</taxon>
        <taxon>Magnoliopsida</taxon>
        <taxon>eudicotyledons</taxon>
        <taxon>Gunneridae</taxon>
        <taxon>Pentapetalae</taxon>
        <taxon>asterids</taxon>
        <taxon>campanulids</taxon>
        <taxon>Asterales</taxon>
        <taxon>Asteraceae</taxon>
        <taxon>Asteroideae</taxon>
        <taxon>Anthemideae</taxon>
        <taxon>Anthemidinae</taxon>
        <taxon>Tanacetum</taxon>
    </lineage>
</organism>
<comment type="caution">
    <text evidence="1">The sequence shown here is derived from an EMBL/GenBank/DDBJ whole genome shotgun (WGS) entry which is preliminary data.</text>
</comment>
<sequence>MLEKSYVTSRLKIIPLGGSNITTDGFQPRLDPSDCLPSGSKLVPLVPLFGRLVYEILGSSELAFPVLVLMKFSITMHIRIDMSFLLRKRIRSPQGDEPGRIKPLLRRSCSFPDNSRISDDAKRYGALATGVALDTKSIWNSTCLGG</sequence>
<dbReference type="AlphaFoldDB" id="A0A699HQL4"/>